<evidence type="ECO:0000256" key="1">
    <source>
        <dbReference type="SAM" id="Coils"/>
    </source>
</evidence>
<accession>A0A6C0LUY8</accession>
<reference evidence="3" key="1">
    <citation type="journal article" date="2020" name="Nature">
        <title>Giant virus diversity and host interactions through global metagenomics.</title>
        <authorList>
            <person name="Schulz F."/>
            <person name="Roux S."/>
            <person name="Paez-Espino D."/>
            <person name="Jungbluth S."/>
            <person name="Walsh D.A."/>
            <person name="Denef V.J."/>
            <person name="McMahon K.D."/>
            <person name="Konstantinidis K.T."/>
            <person name="Eloe-Fadrosh E.A."/>
            <person name="Kyrpides N.C."/>
            <person name="Woyke T."/>
        </authorList>
    </citation>
    <scope>NUCLEOTIDE SEQUENCE</scope>
    <source>
        <strain evidence="3">GVMAG-S-1016713-169</strain>
    </source>
</reference>
<feature type="compositionally biased region" description="Polar residues" evidence="2">
    <location>
        <begin position="1"/>
        <end position="14"/>
    </location>
</feature>
<dbReference type="EMBL" id="MN740576">
    <property type="protein sequence ID" value="QHU34656.1"/>
    <property type="molecule type" value="Genomic_DNA"/>
</dbReference>
<evidence type="ECO:0000313" key="3">
    <source>
        <dbReference type="EMBL" id="QHU34656.1"/>
    </source>
</evidence>
<evidence type="ECO:0000256" key="2">
    <source>
        <dbReference type="SAM" id="MobiDB-lite"/>
    </source>
</evidence>
<keyword evidence="1" id="KW-0175">Coiled coil</keyword>
<feature type="region of interest" description="Disordered" evidence="2">
    <location>
        <begin position="1"/>
        <end position="22"/>
    </location>
</feature>
<dbReference type="AlphaFoldDB" id="A0A6C0LUY8"/>
<organism evidence="3">
    <name type="scientific">viral metagenome</name>
    <dbReference type="NCBI Taxonomy" id="1070528"/>
    <lineage>
        <taxon>unclassified sequences</taxon>
        <taxon>metagenomes</taxon>
        <taxon>organismal metagenomes</taxon>
    </lineage>
</organism>
<name>A0A6C0LUY8_9ZZZZ</name>
<feature type="coiled-coil region" evidence="1">
    <location>
        <begin position="29"/>
        <end position="59"/>
    </location>
</feature>
<proteinExistence type="predicted"/>
<protein>
    <submittedName>
        <fullName evidence="3">Uncharacterized protein</fullName>
    </submittedName>
</protein>
<sequence>MKRNVPNRTLLSKDTFTEHNEPTRDFCPIKQKKKKIDDVERLVDRYNVLNAELQSIRGQLYRWGVNPEK</sequence>